<dbReference type="AlphaFoldDB" id="A0AAD7WJ08"/>
<gene>
    <name evidence="2" type="ORF">AAFF_G00419980</name>
</gene>
<comment type="caution">
    <text evidence="2">The sequence shown here is derived from an EMBL/GenBank/DDBJ whole genome shotgun (WGS) entry which is preliminary data.</text>
</comment>
<sequence>MPCFCPAPLLSISACRKRARLNELDPCYHGVKQRAEKETGPRPQWDVAPPHNPMRTWDRQGCLMRYNVAVTLPQCGV</sequence>
<reference evidence="2" key="1">
    <citation type="journal article" date="2023" name="Science">
        <title>Genome structures resolve the early diversification of teleost fishes.</title>
        <authorList>
            <person name="Parey E."/>
            <person name="Louis A."/>
            <person name="Montfort J."/>
            <person name="Bouchez O."/>
            <person name="Roques C."/>
            <person name="Iampietro C."/>
            <person name="Lluch J."/>
            <person name="Castinel A."/>
            <person name="Donnadieu C."/>
            <person name="Desvignes T."/>
            <person name="Floi Bucao C."/>
            <person name="Jouanno E."/>
            <person name="Wen M."/>
            <person name="Mejri S."/>
            <person name="Dirks R."/>
            <person name="Jansen H."/>
            <person name="Henkel C."/>
            <person name="Chen W.J."/>
            <person name="Zahm M."/>
            <person name="Cabau C."/>
            <person name="Klopp C."/>
            <person name="Thompson A.W."/>
            <person name="Robinson-Rechavi M."/>
            <person name="Braasch I."/>
            <person name="Lecointre G."/>
            <person name="Bobe J."/>
            <person name="Postlethwait J.H."/>
            <person name="Berthelot C."/>
            <person name="Roest Crollius H."/>
            <person name="Guiguen Y."/>
        </authorList>
    </citation>
    <scope>NUCLEOTIDE SEQUENCE</scope>
    <source>
        <strain evidence="2">NC1722</strain>
    </source>
</reference>
<proteinExistence type="predicted"/>
<keyword evidence="3" id="KW-1185">Reference proteome</keyword>
<feature type="region of interest" description="Disordered" evidence="1">
    <location>
        <begin position="32"/>
        <end position="51"/>
    </location>
</feature>
<evidence type="ECO:0000256" key="1">
    <source>
        <dbReference type="SAM" id="MobiDB-lite"/>
    </source>
</evidence>
<name>A0AAD7WJ08_9TELE</name>
<dbReference type="EMBL" id="JAINUG010000088">
    <property type="protein sequence ID" value="KAJ8398801.1"/>
    <property type="molecule type" value="Genomic_DNA"/>
</dbReference>
<accession>A0AAD7WJ08</accession>
<evidence type="ECO:0000313" key="3">
    <source>
        <dbReference type="Proteomes" id="UP001221898"/>
    </source>
</evidence>
<protein>
    <submittedName>
        <fullName evidence="2">Uncharacterized protein</fullName>
    </submittedName>
</protein>
<evidence type="ECO:0000313" key="2">
    <source>
        <dbReference type="EMBL" id="KAJ8398801.1"/>
    </source>
</evidence>
<dbReference type="Proteomes" id="UP001221898">
    <property type="component" value="Unassembled WGS sequence"/>
</dbReference>
<organism evidence="2 3">
    <name type="scientific">Aldrovandia affinis</name>
    <dbReference type="NCBI Taxonomy" id="143900"/>
    <lineage>
        <taxon>Eukaryota</taxon>
        <taxon>Metazoa</taxon>
        <taxon>Chordata</taxon>
        <taxon>Craniata</taxon>
        <taxon>Vertebrata</taxon>
        <taxon>Euteleostomi</taxon>
        <taxon>Actinopterygii</taxon>
        <taxon>Neopterygii</taxon>
        <taxon>Teleostei</taxon>
        <taxon>Notacanthiformes</taxon>
        <taxon>Halosauridae</taxon>
        <taxon>Aldrovandia</taxon>
    </lineage>
</organism>